<protein>
    <submittedName>
        <fullName evidence="1">Uncharacterized protein</fullName>
    </submittedName>
</protein>
<dbReference type="Proteomes" id="UP000270094">
    <property type="component" value="Unassembled WGS sequence"/>
</dbReference>
<dbReference type="EMBL" id="UYYB01137687">
    <property type="protein sequence ID" value="VDM85227.1"/>
    <property type="molecule type" value="Genomic_DNA"/>
</dbReference>
<dbReference type="AlphaFoldDB" id="A0A3P7KA12"/>
<keyword evidence="2" id="KW-1185">Reference proteome</keyword>
<sequence length="109" mass="12244">MHRNNGEVIVKDKEWGKSYDENNVIDGDRQVAYGHNGAERQTSAIVHVTQRLAIYPSATGGPKELATEFSRNVVLQSLNNAPHWDHHTTEILATVGFRLPSHEGIHHRL</sequence>
<name>A0A3P7KA12_STRVU</name>
<gene>
    <name evidence="1" type="ORF">SVUK_LOCUS20225</name>
</gene>
<accession>A0A3P7KA12</accession>
<reference evidence="1 2" key="1">
    <citation type="submission" date="2018-11" db="EMBL/GenBank/DDBJ databases">
        <authorList>
            <consortium name="Pathogen Informatics"/>
        </authorList>
    </citation>
    <scope>NUCLEOTIDE SEQUENCE [LARGE SCALE GENOMIC DNA]</scope>
</reference>
<evidence type="ECO:0000313" key="1">
    <source>
        <dbReference type="EMBL" id="VDM85227.1"/>
    </source>
</evidence>
<organism evidence="1 2">
    <name type="scientific">Strongylus vulgaris</name>
    <name type="common">Blood worm</name>
    <dbReference type="NCBI Taxonomy" id="40348"/>
    <lineage>
        <taxon>Eukaryota</taxon>
        <taxon>Metazoa</taxon>
        <taxon>Ecdysozoa</taxon>
        <taxon>Nematoda</taxon>
        <taxon>Chromadorea</taxon>
        <taxon>Rhabditida</taxon>
        <taxon>Rhabditina</taxon>
        <taxon>Rhabditomorpha</taxon>
        <taxon>Strongyloidea</taxon>
        <taxon>Strongylidae</taxon>
        <taxon>Strongylus</taxon>
    </lineage>
</organism>
<evidence type="ECO:0000313" key="2">
    <source>
        <dbReference type="Proteomes" id="UP000270094"/>
    </source>
</evidence>
<proteinExistence type="predicted"/>